<reference evidence="1" key="2">
    <citation type="submission" date="2025-09" db="UniProtKB">
        <authorList>
            <consortium name="Ensembl"/>
        </authorList>
    </citation>
    <scope>IDENTIFICATION</scope>
</reference>
<keyword evidence="2" id="KW-1185">Reference proteome</keyword>
<reference evidence="1" key="1">
    <citation type="submission" date="2025-08" db="UniProtKB">
        <authorList>
            <consortium name="Ensembl"/>
        </authorList>
    </citation>
    <scope>IDENTIFICATION</scope>
</reference>
<dbReference type="Proteomes" id="UP000694424">
    <property type="component" value="Unplaced"/>
</dbReference>
<accession>A0A8B9QA90</accession>
<evidence type="ECO:0000313" key="1">
    <source>
        <dbReference type="Ensembl" id="ENSAOWP00000023949.1"/>
    </source>
</evidence>
<dbReference type="Ensembl" id="ENSAOWT00000027119.1">
    <property type="protein sequence ID" value="ENSAOWP00000023949.1"/>
    <property type="gene ID" value="ENSAOWG00000016175.1"/>
</dbReference>
<dbReference type="AlphaFoldDB" id="A0A8B9QA90"/>
<proteinExistence type="predicted"/>
<evidence type="ECO:0000313" key="2">
    <source>
        <dbReference type="Proteomes" id="UP000694424"/>
    </source>
</evidence>
<name>A0A8B9QA90_APTOW</name>
<organism evidence="1 2">
    <name type="scientific">Apteryx owenii</name>
    <name type="common">Little spotted kiwi</name>
    <dbReference type="NCBI Taxonomy" id="8824"/>
    <lineage>
        <taxon>Eukaryota</taxon>
        <taxon>Metazoa</taxon>
        <taxon>Chordata</taxon>
        <taxon>Craniata</taxon>
        <taxon>Vertebrata</taxon>
        <taxon>Euteleostomi</taxon>
        <taxon>Archelosauria</taxon>
        <taxon>Archosauria</taxon>
        <taxon>Dinosauria</taxon>
        <taxon>Saurischia</taxon>
        <taxon>Theropoda</taxon>
        <taxon>Coelurosauria</taxon>
        <taxon>Aves</taxon>
        <taxon>Palaeognathae</taxon>
        <taxon>Apterygiformes</taxon>
        <taxon>Apterygidae</taxon>
        <taxon>Apteryx</taxon>
    </lineage>
</organism>
<sequence>VTCRGAGGRNLIPLGGTYKMLCLLFRIFFVRVLPPLPTLQVIGGDGAGHLGGVERPFQPHLLGRQQPGLGDELLDLLLELGLPEVNVLEALAQGGRGLLLGALGRGGGALGQAVGLEPAALGLVAVDGGLVGLAVAVLVPLLRQVLGGAEAGRGQAAGGVGPRVERHLGHLHGQLGGNNLLQHENCTKIM</sequence>
<protein>
    <submittedName>
        <fullName evidence="1">Uncharacterized protein</fullName>
    </submittedName>
</protein>